<comment type="caution">
    <text evidence="2">The sequence shown here is derived from an EMBL/GenBank/DDBJ whole genome shotgun (WGS) entry which is preliminary data.</text>
</comment>
<gene>
    <name evidence="2" type="ORF">FB458_0746</name>
</gene>
<organism evidence="2 3">
    <name type="scientific">Lapillicoccus jejuensis</name>
    <dbReference type="NCBI Taxonomy" id="402171"/>
    <lineage>
        <taxon>Bacteria</taxon>
        <taxon>Bacillati</taxon>
        <taxon>Actinomycetota</taxon>
        <taxon>Actinomycetes</taxon>
        <taxon>Micrococcales</taxon>
        <taxon>Intrasporangiaceae</taxon>
        <taxon>Lapillicoccus</taxon>
    </lineage>
</organism>
<dbReference type="RefSeq" id="WP_141846878.1">
    <property type="nucleotide sequence ID" value="NZ_BAAAPR010000008.1"/>
</dbReference>
<evidence type="ECO:0000313" key="3">
    <source>
        <dbReference type="Proteomes" id="UP000317893"/>
    </source>
</evidence>
<dbReference type="Proteomes" id="UP000317893">
    <property type="component" value="Unassembled WGS sequence"/>
</dbReference>
<dbReference type="OrthoDB" id="5517693at2"/>
<dbReference type="EMBL" id="VFMN01000001">
    <property type="protein sequence ID" value="TQJ07678.1"/>
    <property type="molecule type" value="Genomic_DNA"/>
</dbReference>
<accession>A0A542DX70</accession>
<keyword evidence="3" id="KW-1185">Reference proteome</keyword>
<feature type="domain" description="AbiEi antitoxin N-terminal" evidence="1">
    <location>
        <begin position="9"/>
        <end position="45"/>
    </location>
</feature>
<dbReference type="AlphaFoldDB" id="A0A542DX70"/>
<dbReference type="InterPro" id="IPR025159">
    <property type="entry name" value="AbiEi_N"/>
</dbReference>
<sequence>MHLPELPTCFTTADALKAGLTEARLTRAVARGRLVRVRRGVYRLPGQSAPHERGTHHVALLGAVLADRDDTVAASHLSAAAVWGLPLPLGGVHEVHLLRLRGADRTRVTTGRVRVHHADSVEPSLDSVAGVLVTSAARTVADCLVSFPPRVSVPVADAALHRGLTRPGQVADVLSEMRHWTGRRRFAAVSVPLVDGRRESWLESYAAVLFDEWGLDPAVPQLVVVDAEGRFVARVDGGWPGQATVLELDGKAKYALPGTDGAVQPERRWDEEKARYDRLGNLGLERVRFGLDDLLHRGGGVRSEVTARRRTGSAVRFTGCFQEVPSLRLPL</sequence>
<proteinExistence type="predicted"/>
<protein>
    <submittedName>
        <fullName evidence="2">Putative AbiEi antitoxin of type IV toxin-antitoxin system</fullName>
    </submittedName>
</protein>
<evidence type="ECO:0000313" key="2">
    <source>
        <dbReference type="EMBL" id="TQJ07678.1"/>
    </source>
</evidence>
<reference evidence="2 3" key="1">
    <citation type="submission" date="2019-06" db="EMBL/GenBank/DDBJ databases">
        <title>Sequencing the genomes of 1000 actinobacteria strains.</title>
        <authorList>
            <person name="Klenk H.-P."/>
        </authorList>
    </citation>
    <scope>NUCLEOTIDE SEQUENCE [LARGE SCALE GENOMIC DNA]</scope>
    <source>
        <strain evidence="2 3">DSM 18607</strain>
    </source>
</reference>
<evidence type="ECO:0000259" key="1">
    <source>
        <dbReference type="Pfam" id="PF13338"/>
    </source>
</evidence>
<name>A0A542DX70_9MICO</name>
<dbReference type="Pfam" id="PF13338">
    <property type="entry name" value="AbiEi_4"/>
    <property type="match status" value="1"/>
</dbReference>